<feature type="non-terminal residue" evidence="1">
    <location>
        <position position="1"/>
    </location>
</feature>
<dbReference type="Proteomes" id="UP000824469">
    <property type="component" value="Unassembled WGS sequence"/>
</dbReference>
<evidence type="ECO:0000313" key="1">
    <source>
        <dbReference type="EMBL" id="KAH9308977.1"/>
    </source>
</evidence>
<gene>
    <name evidence="1" type="ORF">KI387_036888</name>
</gene>
<accession>A0AA38L3X9</accession>
<name>A0AA38L3X9_TAXCH</name>
<keyword evidence="2" id="KW-1185">Reference proteome</keyword>
<comment type="caution">
    <text evidence="1">The sequence shown here is derived from an EMBL/GenBank/DDBJ whole genome shotgun (WGS) entry which is preliminary data.</text>
</comment>
<reference evidence="1 2" key="1">
    <citation type="journal article" date="2021" name="Nat. Plants">
        <title>The Taxus genome provides insights into paclitaxel biosynthesis.</title>
        <authorList>
            <person name="Xiong X."/>
            <person name="Gou J."/>
            <person name="Liao Q."/>
            <person name="Li Y."/>
            <person name="Zhou Q."/>
            <person name="Bi G."/>
            <person name="Li C."/>
            <person name="Du R."/>
            <person name="Wang X."/>
            <person name="Sun T."/>
            <person name="Guo L."/>
            <person name="Liang H."/>
            <person name="Lu P."/>
            <person name="Wu Y."/>
            <person name="Zhang Z."/>
            <person name="Ro D.K."/>
            <person name="Shang Y."/>
            <person name="Huang S."/>
            <person name="Yan J."/>
        </authorList>
    </citation>
    <scope>NUCLEOTIDE SEQUENCE [LARGE SCALE GENOMIC DNA]</scope>
    <source>
        <strain evidence="1">Ta-2019</strain>
    </source>
</reference>
<dbReference type="AlphaFoldDB" id="A0AA38L3X9"/>
<organism evidence="1 2">
    <name type="scientific">Taxus chinensis</name>
    <name type="common">Chinese yew</name>
    <name type="synonym">Taxus wallichiana var. chinensis</name>
    <dbReference type="NCBI Taxonomy" id="29808"/>
    <lineage>
        <taxon>Eukaryota</taxon>
        <taxon>Viridiplantae</taxon>
        <taxon>Streptophyta</taxon>
        <taxon>Embryophyta</taxon>
        <taxon>Tracheophyta</taxon>
        <taxon>Spermatophyta</taxon>
        <taxon>Pinopsida</taxon>
        <taxon>Pinidae</taxon>
        <taxon>Conifers II</taxon>
        <taxon>Cupressales</taxon>
        <taxon>Taxaceae</taxon>
        <taxon>Taxus</taxon>
    </lineage>
</organism>
<protein>
    <submittedName>
        <fullName evidence="1">Uncharacterized protein</fullName>
    </submittedName>
</protein>
<proteinExistence type="predicted"/>
<evidence type="ECO:0000313" key="2">
    <source>
        <dbReference type="Proteomes" id="UP000824469"/>
    </source>
</evidence>
<sequence>IEVVETILRKCNDIENNMDVALDSKLLYVELLKEIPSWVDCKIKKRKRVVKAIDIDFDALFKLSYEVIPKKPKVFLWIMVDDDDNKFVDLSIPQVDKECNSMTLANFEISRLGLGKSTFESDMAMA</sequence>
<feature type="non-terminal residue" evidence="1">
    <location>
        <position position="126"/>
    </location>
</feature>
<dbReference type="EMBL" id="JAHRHJ020000007">
    <property type="protein sequence ID" value="KAH9308977.1"/>
    <property type="molecule type" value="Genomic_DNA"/>
</dbReference>